<dbReference type="GO" id="GO:0005634">
    <property type="term" value="C:nucleus"/>
    <property type="evidence" value="ECO:0007669"/>
    <property type="project" value="UniProtKB-SubCell"/>
</dbReference>
<evidence type="ECO:0000256" key="6">
    <source>
        <dbReference type="SAM" id="MobiDB-lite"/>
    </source>
</evidence>
<dbReference type="Gene3D" id="2.20.25.80">
    <property type="entry name" value="WRKY domain"/>
    <property type="match status" value="1"/>
</dbReference>
<dbReference type="SUPFAM" id="SSF118290">
    <property type="entry name" value="WRKY DNA-binding domain"/>
    <property type="match status" value="1"/>
</dbReference>
<feature type="region of interest" description="Disordered" evidence="6">
    <location>
        <begin position="71"/>
        <end position="96"/>
    </location>
</feature>
<evidence type="ECO:0000256" key="5">
    <source>
        <dbReference type="ARBA" id="ARBA00023242"/>
    </source>
</evidence>
<evidence type="ECO:0000256" key="1">
    <source>
        <dbReference type="ARBA" id="ARBA00004123"/>
    </source>
</evidence>
<name>A0A7I8KMD4_SPIIN</name>
<dbReference type="SMART" id="SM00774">
    <property type="entry name" value="WRKY"/>
    <property type="match status" value="1"/>
</dbReference>
<evidence type="ECO:0000259" key="7">
    <source>
        <dbReference type="PROSITE" id="PS50811"/>
    </source>
</evidence>
<dbReference type="AlphaFoldDB" id="A0A7I8KMD4"/>
<evidence type="ECO:0000256" key="2">
    <source>
        <dbReference type="ARBA" id="ARBA00023015"/>
    </source>
</evidence>
<keyword evidence="5" id="KW-0539">Nucleus</keyword>
<evidence type="ECO:0000256" key="4">
    <source>
        <dbReference type="ARBA" id="ARBA00023163"/>
    </source>
</evidence>
<gene>
    <name evidence="8" type="ORF">SI8410_06008913</name>
</gene>
<protein>
    <recommendedName>
        <fullName evidence="7">WRKY domain-containing protein</fullName>
    </recommendedName>
</protein>
<dbReference type="PROSITE" id="PS50811">
    <property type="entry name" value="WRKY"/>
    <property type="match status" value="1"/>
</dbReference>
<evidence type="ECO:0000313" key="9">
    <source>
        <dbReference type="Proteomes" id="UP000663760"/>
    </source>
</evidence>
<evidence type="ECO:0000313" key="8">
    <source>
        <dbReference type="EMBL" id="CAA7398248.1"/>
    </source>
</evidence>
<dbReference type="Proteomes" id="UP000663760">
    <property type="component" value="Chromosome 6"/>
</dbReference>
<dbReference type="InterPro" id="IPR044810">
    <property type="entry name" value="WRKY_plant"/>
</dbReference>
<organism evidence="8 9">
    <name type="scientific">Spirodela intermedia</name>
    <name type="common">Intermediate duckweed</name>
    <dbReference type="NCBI Taxonomy" id="51605"/>
    <lineage>
        <taxon>Eukaryota</taxon>
        <taxon>Viridiplantae</taxon>
        <taxon>Streptophyta</taxon>
        <taxon>Embryophyta</taxon>
        <taxon>Tracheophyta</taxon>
        <taxon>Spermatophyta</taxon>
        <taxon>Magnoliopsida</taxon>
        <taxon>Liliopsida</taxon>
        <taxon>Araceae</taxon>
        <taxon>Lemnoideae</taxon>
        <taxon>Spirodela</taxon>
    </lineage>
</organism>
<feature type="compositionally biased region" description="Basic and acidic residues" evidence="6">
    <location>
        <begin position="202"/>
        <end position="211"/>
    </location>
</feature>
<keyword evidence="3" id="KW-0238">DNA-binding</keyword>
<evidence type="ECO:0000256" key="3">
    <source>
        <dbReference type="ARBA" id="ARBA00023125"/>
    </source>
</evidence>
<reference evidence="8" key="1">
    <citation type="submission" date="2020-02" db="EMBL/GenBank/DDBJ databases">
        <authorList>
            <person name="Scholz U."/>
            <person name="Mascher M."/>
            <person name="Fiebig A."/>
        </authorList>
    </citation>
    <scope>NUCLEOTIDE SEQUENCE</scope>
</reference>
<dbReference type="EMBL" id="LR746269">
    <property type="protein sequence ID" value="CAA7398248.1"/>
    <property type="molecule type" value="Genomic_DNA"/>
</dbReference>
<accession>A0A7I8KMD4</accession>
<feature type="domain" description="WRKY" evidence="7">
    <location>
        <begin position="99"/>
        <end position="167"/>
    </location>
</feature>
<sequence>MELGEVKDVHLGQRKSVVRELTRGRESALQLRELLGLSSGGGGRLAEEVVACFTRALSALDQGESSEVCQGASSASSGDWRSAASTGKRKPQLAGDWKVSSKTLDDSYTWRKYGQKPIQNATHPRSYFRCTHKHDQGCQAMRTVQKSEENPSEFIIAYRGHHTCKSAGRSSVAGAGGDDGGPFLIYFDRPSSAPSSFPSSKQEVDDGHDADALSILSGNDSSSDFFSLPELSPVPEMTTPQFYDVFGPDSLSFSFT</sequence>
<dbReference type="InterPro" id="IPR003657">
    <property type="entry name" value="WRKY_dom"/>
</dbReference>
<comment type="subcellular location">
    <subcellularLocation>
        <location evidence="1">Nucleus</location>
    </subcellularLocation>
</comment>
<keyword evidence="9" id="KW-1185">Reference proteome</keyword>
<keyword evidence="4" id="KW-0804">Transcription</keyword>
<dbReference type="InterPro" id="IPR036576">
    <property type="entry name" value="WRKY_dom_sf"/>
</dbReference>
<dbReference type="GO" id="GO:0003700">
    <property type="term" value="F:DNA-binding transcription factor activity"/>
    <property type="evidence" value="ECO:0007669"/>
    <property type="project" value="InterPro"/>
</dbReference>
<dbReference type="PANTHER" id="PTHR31282">
    <property type="entry name" value="WRKY TRANSCRIPTION FACTOR 21-RELATED"/>
    <property type="match status" value="1"/>
</dbReference>
<dbReference type="OrthoDB" id="2021064at2759"/>
<feature type="region of interest" description="Disordered" evidence="6">
    <location>
        <begin position="192"/>
        <end position="216"/>
    </location>
</feature>
<proteinExistence type="predicted"/>
<dbReference type="GO" id="GO:0043565">
    <property type="term" value="F:sequence-specific DNA binding"/>
    <property type="evidence" value="ECO:0007669"/>
    <property type="project" value="InterPro"/>
</dbReference>
<keyword evidence="2" id="KW-0805">Transcription regulation</keyword>
<dbReference type="Pfam" id="PF03106">
    <property type="entry name" value="WRKY"/>
    <property type="match status" value="1"/>
</dbReference>
<feature type="compositionally biased region" description="Polar residues" evidence="6">
    <location>
        <begin position="71"/>
        <end position="85"/>
    </location>
</feature>